<dbReference type="InterPro" id="IPR050523">
    <property type="entry name" value="AKR_Detox_Biosynth"/>
</dbReference>
<evidence type="ECO:0000259" key="2">
    <source>
        <dbReference type="Pfam" id="PF00248"/>
    </source>
</evidence>
<dbReference type="Gene3D" id="3.20.20.100">
    <property type="entry name" value="NADP-dependent oxidoreductase domain"/>
    <property type="match status" value="1"/>
</dbReference>
<organism evidence="3 4">
    <name type="scientific">Tessaracoccus bendigoensis DSM 12906</name>
    <dbReference type="NCBI Taxonomy" id="1123357"/>
    <lineage>
        <taxon>Bacteria</taxon>
        <taxon>Bacillati</taxon>
        <taxon>Actinomycetota</taxon>
        <taxon>Actinomycetes</taxon>
        <taxon>Propionibacteriales</taxon>
        <taxon>Propionibacteriaceae</taxon>
        <taxon>Tessaracoccus</taxon>
    </lineage>
</organism>
<feature type="domain" description="NADP-dependent oxidoreductase" evidence="2">
    <location>
        <begin position="17"/>
        <end position="314"/>
    </location>
</feature>
<dbReference type="EMBL" id="FQZG01000028">
    <property type="protein sequence ID" value="SHJ12625.1"/>
    <property type="molecule type" value="Genomic_DNA"/>
</dbReference>
<keyword evidence="4" id="KW-1185">Reference proteome</keyword>
<reference evidence="4" key="1">
    <citation type="submission" date="2016-11" db="EMBL/GenBank/DDBJ databases">
        <authorList>
            <person name="Varghese N."/>
            <person name="Submissions S."/>
        </authorList>
    </citation>
    <scope>NUCLEOTIDE SEQUENCE [LARGE SCALE GENOMIC DNA]</scope>
    <source>
        <strain evidence="4">DSM 12906</strain>
    </source>
</reference>
<dbReference type="RefSeq" id="WP_073187240.1">
    <property type="nucleotide sequence ID" value="NZ_FQZG01000028.1"/>
</dbReference>
<gene>
    <name evidence="3" type="ORF">SAMN02745244_01767</name>
</gene>
<evidence type="ECO:0000313" key="3">
    <source>
        <dbReference type="EMBL" id="SHJ12625.1"/>
    </source>
</evidence>
<dbReference type="Proteomes" id="UP000184512">
    <property type="component" value="Unassembled WGS sequence"/>
</dbReference>
<dbReference type="GO" id="GO:0005829">
    <property type="term" value="C:cytosol"/>
    <property type="evidence" value="ECO:0007669"/>
    <property type="project" value="TreeGrafter"/>
</dbReference>
<dbReference type="AlphaFoldDB" id="A0A1M6GRM5"/>
<name>A0A1M6GRM5_9ACTN</name>
<dbReference type="OrthoDB" id="3664926at2"/>
<evidence type="ECO:0000313" key="4">
    <source>
        <dbReference type="Proteomes" id="UP000184512"/>
    </source>
</evidence>
<dbReference type="InterPro" id="IPR036812">
    <property type="entry name" value="NAD(P)_OxRdtase_dom_sf"/>
</dbReference>
<dbReference type="PANTHER" id="PTHR43364">
    <property type="entry name" value="NADH-SPECIFIC METHYLGLYOXAL REDUCTASE-RELATED"/>
    <property type="match status" value="1"/>
</dbReference>
<dbReference type="STRING" id="1123357.SAMN02745244_01767"/>
<dbReference type="SUPFAM" id="SSF51430">
    <property type="entry name" value="NAD(P)-linked oxidoreductase"/>
    <property type="match status" value="1"/>
</dbReference>
<dbReference type="PANTHER" id="PTHR43364:SF4">
    <property type="entry name" value="NAD(P)-LINKED OXIDOREDUCTASE SUPERFAMILY PROTEIN"/>
    <property type="match status" value="1"/>
</dbReference>
<accession>A0A1M6GRM5</accession>
<keyword evidence="1" id="KW-0560">Oxidoreductase</keyword>
<dbReference type="GO" id="GO:0016491">
    <property type="term" value="F:oxidoreductase activity"/>
    <property type="evidence" value="ECO:0007669"/>
    <property type="project" value="UniProtKB-KW"/>
</dbReference>
<proteinExistence type="predicted"/>
<dbReference type="Pfam" id="PF00248">
    <property type="entry name" value="Aldo_ket_red"/>
    <property type="match status" value="1"/>
</dbReference>
<sequence>MEIRNVGRSDLRVSVVGMGCNNFSRRGTHTETLEGSTEVIRTAIDAGITFFDGADIYGSTPGRSEEFLGAALEGVRDEVVLATKFGHQDYAMPGTEDWGPKGGARYIRRAVEASLRRLRTDRIDLLQMHTPDPETPIEETLAALTDLVGQGKVLYLGHSNFTPEQARDAAAASEQDGNESFISTQNEYSLVAREFEALMAPVADEFGLGVFPYFPLANGLLTGKYTRAGGGEGRLTRQKPALLAATDWDQLEAYQAICDDADRSMLEVTFQWLLSRPNISSVIAGATQISQVMQNTAAGRSVVSTDVLDAVDALFAP</sequence>
<protein>
    <submittedName>
        <fullName evidence="3">Predicted oxidoreductase</fullName>
    </submittedName>
</protein>
<dbReference type="InterPro" id="IPR023210">
    <property type="entry name" value="NADP_OxRdtase_dom"/>
</dbReference>
<evidence type="ECO:0000256" key="1">
    <source>
        <dbReference type="ARBA" id="ARBA00023002"/>
    </source>
</evidence>